<proteinExistence type="predicted"/>
<organism evidence="2 3">
    <name type="scientific">Salinisphaera hydrothermalis (strain C41B8)</name>
    <dbReference type="NCBI Taxonomy" id="1304275"/>
    <lineage>
        <taxon>Bacteria</taxon>
        <taxon>Pseudomonadati</taxon>
        <taxon>Pseudomonadota</taxon>
        <taxon>Gammaproteobacteria</taxon>
        <taxon>Salinisphaerales</taxon>
        <taxon>Salinisphaeraceae</taxon>
        <taxon>Salinisphaera</taxon>
    </lineage>
</organism>
<feature type="compositionally biased region" description="Polar residues" evidence="1">
    <location>
        <begin position="1"/>
        <end position="19"/>
    </location>
</feature>
<dbReference type="EMBL" id="APNK01000014">
    <property type="protein sequence ID" value="KEZ77290.1"/>
    <property type="molecule type" value="Genomic_DNA"/>
</dbReference>
<accession>A0A084IKQ6</accession>
<protein>
    <submittedName>
        <fullName evidence="2">Uncharacterized protein</fullName>
    </submittedName>
</protein>
<dbReference type="AlphaFoldDB" id="A0A084IKQ6"/>
<comment type="caution">
    <text evidence="2">The sequence shown here is derived from an EMBL/GenBank/DDBJ whole genome shotgun (WGS) entry which is preliminary data.</text>
</comment>
<keyword evidence="3" id="KW-1185">Reference proteome</keyword>
<sequence length="138" mass="14358">MSGCAQTSAGGTTVDTSPASPRVATLPLHEGTFVTEDSSCGDPPLAALLVYNGQGFDGAHSHACRAHVVKRRGNLVTLANSCIDAGVGEAPRTTMPLTIKLIDADHFAVDSKAGDVTYRRCPADQLPPSLRQRASAEN</sequence>
<evidence type="ECO:0000313" key="2">
    <source>
        <dbReference type="EMBL" id="KEZ77290.1"/>
    </source>
</evidence>
<dbReference type="Proteomes" id="UP000028302">
    <property type="component" value="Unassembled WGS sequence"/>
</dbReference>
<gene>
    <name evidence="2" type="ORF">C41B8_10530</name>
</gene>
<reference evidence="2 3" key="1">
    <citation type="submission" date="2013-03" db="EMBL/GenBank/DDBJ databases">
        <title>Salinisphaera hydrothermalis C41B8 Genome Sequencing.</title>
        <authorList>
            <person name="Li C."/>
            <person name="Lai Q."/>
            <person name="Shao Z."/>
        </authorList>
    </citation>
    <scope>NUCLEOTIDE SEQUENCE [LARGE SCALE GENOMIC DNA]</scope>
    <source>
        <strain evidence="2 3">C41B8</strain>
    </source>
</reference>
<name>A0A084IKQ6_SALHC</name>
<evidence type="ECO:0000256" key="1">
    <source>
        <dbReference type="SAM" id="MobiDB-lite"/>
    </source>
</evidence>
<evidence type="ECO:0000313" key="3">
    <source>
        <dbReference type="Proteomes" id="UP000028302"/>
    </source>
</evidence>
<feature type="region of interest" description="Disordered" evidence="1">
    <location>
        <begin position="1"/>
        <end position="22"/>
    </location>
</feature>